<dbReference type="CDD" id="cd18080">
    <property type="entry name" value="TrmD-like"/>
    <property type="match status" value="1"/>
</dbReference>
<dbReference type="InterPro" id="IPR016009">
    <property type="entry name" value="tRNA_MeTrfase_TRMD/TRM10"/>
</dbReference>
<evidence type="ECO:0000256" key="9">
    <source>
        <dbReference type="ARBA" id="ARBA00022679"/>
    </source>
</evidence>
<comment type="catalytic activity">
    <reaction evidence="14 15 17">
        <text>guanosine(37) in tRNA + S-adenosyl-L-methionine = N(1)-methylguanosine(37) in tRNA + S-adenosyl-L-homocysteine + H(+)</text>
        <dbReference type="Rhea" id="RHEA:36899"/>
        <dbReference type="Rhea" id="RHEA-COMP:10145"/>
        <dbReference type="Rhea" id="RHEA-COMP:10147"/>
        <dbReference type="ChEBI" id="CHEBI:15378"/>
        <dbReference type="ChEBI" id="CHEBI:57856"/>
        <dbReference type="ChEBI" id="CHEBI:59789"/>
        <dbReference type="ChEBI" id="CHEBI:73542"/>
        <dbReference type="ChEBI" id="CHEBI:74269"/>
        <dbReference type="EC" id="2.1.1.228"/>
    </reaction>
</comment>
<feature type="binding site" evidence="15 16">
    <location>
        <begin position="132"/>
        <end position="137"/>
    </location>
    <ligand>
        <name>S-adenosyl-L-methionine</name>
        <dbReference type="ChEBI" id="CHEBI:59789"/>
    </ligand>
</feature>
<comment type="function">
    <text evidence="1 15 17">Specifically methylates guanosine-37 in various tRNAs.</text>
</comment>
<feature type="region of interest" description="Disordered" evidence="18">
    <location>
        <begin position="235"/>
        <end position="254"/>
    </location>
</feature>
<dbReference type="InterPro" id="IPR029026">
    <property type="entry name" value="tRNA_m1G_MTases_N"/>
</dbReference>
<feature type="binding site" evidence="15 16">
    <location>
        <position position="112"/>
    </location>
    <ligand>
        <name>S-adenosyl-L-methionine</name>
        <dbReference type="ChEBI" id="CHEBI:59789"/>
    </ligand>
</feature>
<accession>A0A2Z2P822</accession>
<evidence type="ECO:0000256" key="15">
    <source>
        <dbReference type="HAMAP-Rule" id="MF_00605"/>
    </source>
</evidence>
<evidence type="ECO:0000256" key="7">
    <source>
        <dbReference type="ARBA" id="ARBA00022490"/>
    </source>
</evidence>
<evidence type="ECO:0000256" key="5">
    <source>
        <dbReference type="ARBA" id="ARBA00012807"/>
    </source>
</evidence>
<evidence type="ECO:0000256" key="18">
    <source>
        <dbReference type="SAM" id="MobiDB-lite"/>
    </source>
</evidence>
<evidence type="ECO:0000259" key="19">
    <source>
        <dbReference type="Pfam" id="PF01746"/>
    </source>
</evidence>
<dbReference type="Gene3D" id="3.40.1280.10">
    <property type="match status" value="1"/>
</dbReference>
<dbReference type="GO" id="GO:0005829">
    <property type="term" value="C:cytosol"/>
    <property type="evidence" value="ECO:0007669"/>
    <property type="project" value="TreeGrafter"/>
</dbReference>
<proteinExistence type="inferred from homology"/>
<keyword evidence="21" id="KW-1185">Reference proteome</keyword>
<evidence type="ECO:0000256" key="13">
    <source>
        <dbReference type="ARBA" id="ARBA00033392"/>
    </source>
</evidence>
<evidence type="ECO:0000256" key="11">
    <source>
        <dbReference type="ARBA" id="ARBA00022694"/>
    </source>
</evidence>
<dbReference type="FunFam" id="1.10.1270.20:FF:000001">
    <property type="entry name" value="tRNA (guanine-N(1)-)-methyltransferase"/>
    <property type="match status" value="1"/>
</dbReference>
<dbReference type="NCBIfam" id="TIGR00088">
    <property type="entry name" value="trmD"/>
    <property type="match status" value="1"/>
</dbReference>
<dbReference type="EMBL" id="CP018632">
    <property type="protein sequence ID" value="ASJ75994.1"/>
    <property type="molecule type" value="Genomic_DNA"/>
</dbReference>
<evidence type="ECO:0000313" key="21">
    <source>
        <dbReference type="Proteomes" id="UP000250079"/>
    </source>
</evidence>
<name>A0A2Z2P822_9GAMM</name>
<gene>
    <name evidence="15 20" type="primary">trmD</name>
    <name evidence="20" type="ORF">IMCC3135_29725</name>
</gene>
<evidence type="ECO:0000256" key="6">
    <source>
        <dbReference type="ARBA" id="ARBA00014679"/>
    </source>
</evidence>
<protein>
    <recommendedName>
        <fullName evidence="6 15">tRNA (guanine-N(1)-)-methyltransferase</fullName>
        <ecNumber evidence="5 15">2.1.1.228</ecNumber>
    </recommendedName>
    <alternativeName>
        <fullName evidence="12 15">M1G-methyltransferase</fullName>
    </alternativeName>
    <alternativeName>
        <fullName evidence="13 15">tRNA [GM37] methyltransferase</fullName>
    </alternativeName>
</protein>
<dbReference type="InterPro" id="IPR002649">
    <property type="entry name" value="tRNA_m1G_MeTrfase_TrmD"/>
</dbReference>
<dbReference type="InterPro" id="IPR023148">
    <property type="entry name" value="tRNA_m1G_MeTrfase_C_sf"/>
</dbReference>
<evidence type="ECO:0000256" key="3">
    <source>
        <dbReference type="ARBA" id="ARBA00007630"/>
    </source>
</evidence>
<dbReference type="Pfam" id="PF01746">
    <property type="entry name" value="tRNA_m1G_MT"/>
    <property type="match status" value="1"/>
</dbReference>
<keyword evidence="11 15" id="KW-0819">tRNA processing</keyword>
<dbReference type="SUPFAM" id="SSF75217">
    <property type="entry name" value="alpha/beta knot"/>
    <property type="match status" value="1"/>
</dbReference>
<reference evidence="20 21" key="1">
    <citation type="submission" date="2016-12" db="EMBL/GenBank/DDBJ databases">
        <authorList>
            <person name="Song W.-J."/>
            <person name="Kurnit D.M."/>
        </authorList>
    </citation>
    <scope>NUCLEOTIDE SEQUENCE [LARGE SCALE GENOMIC DNA]</scope>
    <source>
        <strain evidence="20 21">IMCC3135</strain>
    </source>
</reference>
<keyword evidence="10 15" id="KW-0949">S-adenosyl-L-methionine</keyword>
<evidence type="ECO:0000256" key="2">
    <source>
        <dbReference type="ARBA" id="ARBA00004496"/>
    </source>
</evidence>
<evidence type="ECO:0000256" key="10">
    <source>
        <dbReference type="ARBA" id="ARBA00022691"/>
    </source>
</evidence>
<dbReference type="EC" id="2.1.1.228" evidence="5 15"/>
<dbReference type="PIRSF" id="PIRSF000386">
    <property type="entry name" value="tRNA_mtase"/>
    <property type="match status" value="1"/>
</dbReference>
<keyword evidence="9 15" id="KW-0808">Transferase</keyword>
<dbReference type="KEGG" id="gai:IMCC3135_29725"/>
<evidence type="ECO:0000313" key="20">
    <source>
        <dbReference type="EMBL" id="ASJ75994.1"/>
    </source>
</evidence>
<feature type="compositionally biased region" description="Basic and acidic residues" evidence="18">
    <location>
        <begin position="41"/>
        <end position="53"/>
    </location>
</feature>
<evidence type="ECO:0000256" key="12">
    <source>
        <dbReference type="ARBA" id="ARBA00029736"/>
    </source>
</evidence>
<dbReference type="FunFam" id="3.40.1280.10:FF:000001">
    <property type="entry name" value="tRNA (guanine-N(1)-)-methyltransferase"/>
    <property type="match status" value="1"/>
</dbReference>
<dbReference type="InterPro" id="IPR029028">
    <property type="entry name" value="Alpha/beta_knot_MTases"/>
</dbReference>
<dbReference type="PANTHER" id="PTHR46417:SF1">
    <property type="entry name" value="TRNA (GUANINE-N(1)-)-METHYLTRANSFERASE"/>
    <property type="match status" value="1"/>
</dbReference>
<evidence type="ECO:0000256" key="1">
    <source>
        <dbReference type="ARBA" id="ARBA00002634"/>
    </source>
</evidence>
<dbReference type="Proteomes" id="UP000250079">
    <property type="component" value="Chromosome"/>
</dbReference>
<feature type="compositionally biased region" description="Polar residues" evidence="18">
    <location>
        <begin position="240"/>
        <end position="254"/>
    </location>
</feature>
<evidence type="ECO:0000256" key="8">
    <source>
        <dbReference type="ARBA" id="ARBA00022603"/>
    </source>
</evidence>
<dbReference type="AlphaFoldDB" id="A0A2Z2P822"/>
<dbReference type="PANTHER" id="PTHR46417">
    <property type="entry name" value="TRNA (GUANINE-N(1)-)-METHYLTRANSFERASE"/>
    <property type="match status" value="1"/>
</dbReference>
<dbReference type="GO" id="GO:0002939">
    <property type="term" value="P:tRNA N1-guanine methylation"/>
    <property type="evidence" value="ECO:0007669"/>
    <property type="project" value="TreeGrafter"/>
</dbReference>
<evidence type="ECO:0000256" key="4">
    <source>
        <dbReference type="ARBA" id="ARBA00011738"/>
    </source>
</evidence>
<dbReference type="Gene3D" id="1.10.1270.20">
    <property type="entry name" value="tRNA(m1g37)methyltransferase, domain 2"/>
    <property type="match status" value="1"/>
</dbReference>
<evidence type="ECO:0000256" key="17">
    <source>
        <dbReference type="RuleBase" id="RU003464"/>
    </source>
</evidence>
<dbReference type="HAMAP" id="MF_00605">
    <property type="entry name" value="TrmD"/>
    <property type="match status" value="1"/>
</dbReference>
<sequence>MKVGVITLFPELMDGALEHGVIGRARTKGQLELELSNPRDLTADKHRTVDDRPFGGGPGMVMTPAPLSAAIVSLKEAMPEAPVVYLSPQGRPFDQAMARAWQAHGSVILVAGRYEGIDERVIDRLVDEEVSLGDFVLSGGEFAALAIIDAVTRLEPGVLGDPLSAEEDSFGIEGLLDCPHYTRPEVYENQTVPAVLMSGDHKAIARWRRQQSLARTRDRRPELLEKADLTKEDKVFLTSLGPSDGNSGATIEEQ</sequence>
<feature type="region of interest" description="Disordered" evidence="18">
    <location>
        <begin position="38"/>
        <end position="58"/>
    </location>
</feature>
<keyword evidence="7 15" id="KW-0963">Cytoplasm</keyword>
<comment type="subcellular location">
    <subcellularLocation>
        <location evidence="2 15 17">Cytoplasm</location>
    </subcellularLocation>
</comment>
<comment type="subunit">
    <text evidence="4 15 17">Homodimer.</text>
</comment>
<feature type="domain" description="tRNA methyltransferase TRMD/TRM10-type" evidence="19">
    <location>
        <begin position="1"/>
        <end position="226"/>
    </location>
</feature>
<dbReference type="NCBIfam" id="NF000648">
    <property type="entry name" value="PRK00026.1"/>
    <property type="match status" value="1"/>
</dbReference>
<keyword evidence="8 15" id="KW-0489">Methyltransferase</keyword>
<dbReference type="GO" id="GO:0052906">
    <property type="term" value="F:tRNA (guanine(37)-N1)-methyltransferase activity"/>
    <property type="evidence" value="ECO:0007669"/>
    <property type="project" value="UniProtKB-UniRule"/>
</dbReference>
<evidence type="ECO:0000256" key="14">
    <source>
        <dbReference type="ARBA" id="ARBA00047783"/>
    </source>
</evidence>
<comment type="similarity">
    <text evidence="3 15 17">Belongs to the RNA methyltransferase TrmD family.</text>
</comment>
<evidence type="ECO:0000256" key="16">
    <source>
        <dbReference type="PIRSR" id="PIRSR000386-1"/>
    </source>
</evidence>
<dbReference type="OrthoDB" id="9807416at2"/>
<organism evidence="20 21">
    <name type="scientific">Granulosicoccus antarcticus IMCC3135</name>
    <dbReference type="NCBI Taxonomy" id="1192854"/>
    <lineage>
        <taxon>Bacteria</taxon>
        <taxon>Pseudomonadati</taxon>
        <taxon>Pseudomonadota</taxon>
        <taxon>Gammaproteobacteria</taxon>
        <taxon>Chromatiales</taxon>
        <taxon>Granulosicoccaceae</taxon>
        <taxon>Granulosicoccus</taxon>
    </lineage>
</organism>